<evidence type="ECO:0000313" key="8">
    <source>
        <dbReference type="EMBL" id="PWA68937.1"/>
    </source>
</evidence>
<accession>A0A2U1N641</accession>
<keyword evidence="2" id="KW-0813">Transport</keyword>
<proteinExistence type="predicted"/>
<evidence type="ECO:0000256" key="2">
    <source>
        <dbReference type="ARBA" id="ARBA00022448"/>
    </source>
</evidence>
<comment type="caution">
    <text evidence="8">The sequence shown here is derived from an EMBL/GenBank/DDBJ whole genome shotgun (WGS) entry which is preliminary data.</text>
</comment>
<dbReference type="Pfam" id="PF01061">
    <property type="entry name" value="ABC2_membrane"/>
    <property type="match status" value="1"/>
</dbReference>
<keyword evidence="9" id="KW-1185">Reference proteome</keyword>
<dbReference type="AlphaFoldDB" id="A0A2U1N641"/>
<dbReference type="InterPro" id="IPR013525">
    <property type="entry name" value="ABC2_TM"/>
</dbReference>
<evidence type="ECO:0000256" key="4">
    <source>
        <dbReference type="ARBA" id="ARBA00022989"/>
    </source>
</evidence>
<evidence type="ECO:0000256" key="3">
    <source>
        <dbReference type="ARBA" id="ARBA00022692"/>
    </source>
</evidence>
<sequence length="278" mass="32021">MKHLLKKKFVGSNPVNIYLLLFYSKGVKRGAVNINTVQPIVAVERTVFYRERAAGMYSSLPYALSQVTIESIYIAIQTSIYALILYPTMGFEWIASKFLWFYYFLFMSFISFTLFGMMTVALTPTIQISAILIYFFTCLWNLFSGFVIPRPQIPIWCRWYYWANPLSWTLYGLLTSQVGQDNHTFEMLGAGNTTVKGFIKESFGYDYDFLPVVARDSTCWLDLNIFLCLRQLVYFWATGDPHVGHLASYGSSCPVARGKSETLNSEAKKQINWGIWTY</sequence>
<feature type="transmembrane region" description="Helical" evidence="6">
    <location>
        <begin position="98"/>
        <end position="122"/>
    </location>
</feature>
<dbReference type="GO" id="GO:0140359">
    <property type="term" value="F:ABC-type transporter activity"/>
    <property type="evidence" value="ECO:0007669"/>
    <property type="project" value="InterPro"/>
</dbReference>
<keyword evidence="4 6" id="KW-1133">Transmembrane helix</keyword>
<organism evidence="8 9">
    <name type="scientific">Artemisia annua</name>
    <name type="common">Sweet wormwood</name>
    <dbReference type="NCBI Taxonomy" id="35608"/>
    <lineage>
        <taxon>Eukaryota</taxon>
        <taxon>Viridiplantae</taxon>
        <taxon>Streptophyta</taxon>
        <taxon>Embryophyta</taxon>
        <taxon>Tracheophyta</taxon>
        <taxon>Spermatophyta</taxon>
        <taxon>Magnoliopsida</taxon>
        <taxon>eudicotyledons</taxon>
        <taxon>Gunneridae</taxon>
        <taxon>Pentapetalae</taxon>
        <taxon>asterids</taxon>
        <taxon>campanulids</taxon>
        <taxon>Asterales</taxon>
        <taxon>Asteraceae</taxon>
        <taxon>Asteroideae</taxon>
        <taxon>Anthemideae</taxon>
        <taxon>Artemisiinae</taxon>
        <taxon>Artemisia</taxon>
    </lineage>
</organism>
<feature type="transmembrane region" description="Helical" evidence="6">
    <location>
        <begin position="63"/>
        <end position="86"/>
    </location>
</feature>
<gene>
    <name evidence="8" type="ORF">CTI12_AA301960</name>
</gene>
<dbReference type="EMBL" id="PKPP01003536">
    <property type="protein sequence ID" value="PWA68937.1"/>
    <property type="molecule type" value="Genomic_DNA"/>
</dbReference>
<evidence type="ECO:0000256" key="6">
    <source>
        <dbReference type="SAM" id="Phobius"/>
    </source>
</evidence>
<evidence type="ECO:0000256" key="5">
    <source>
        <dbReference type="ARBA" id="ARBA00023136"/>
    </source>
</evidence>
<dbReference type="OrthoDB" id="66620at2759"/>
<feature type="domain" description="ABC-2 type transporter transmembrane" evidence="7">
    <location>
        <begin position="33"/>
        <end position="177"/>
    </location>
</feature>
<evidence type="ECO:0000259" key="7">
    <source>
        <dbReference type="Pfam" id="PF01061"/>
    </source>
</evidence>
<reference evidence="8 9" key="1">
    <citation type="journal article" date="2018" name="Mol. Plant">
        <title>The genome of Artemisia annua provides insight into the evolution of Asteraceae family and artemisinin biosynthesis.</title>
        <authorList>
            <person name="Shen Q."/>
            <person name="Zhang L."/>
            <person name="Liao Z."/>
            <person name="Wang S."/>
            <person name="Yan T."/>
            <person name="Shi P."/>
            <person name="Liu M."/>
            <person name="Fu X."/>
            <person name="Pan Q."/>
            <person name="Wang Y."/>
            <person name="Lv Z."/>
            <person name="Lu X."/>
            <person name="Zhang F."/>
            <person name="Jiang W."/>
            <person name="Ma Y."/>
            <person name="Chen M."/>
            <person name="Hao X."/>
            <person name="Li L."/>
            <person name="Tang Y."/>
            <person name="Lv G."/>
            <person name="Zhou Y."/>
            <person name="Sun X."/>
            <person name="Brodelius P.E."/>
            <person name="Rose J.K.C."/>
            <person name="Tang K."/>
        </authorList>
    </citation>
    <scope>NUCLEOTIDE SEQUENCE [LARGE SCALE GENOMIC DNA]</scope>
    <source>
        <strain evidence="9">cv. Huhao1</strain>
        <tissue evidence="8">Leaf</tissue>
    </source>
</reference>
<evidence type="ECO:0000313" key="9">
    <source>
        <dbReference type="Proteomes" id="UP000245207"/>
    </source>
</evidence>
<dbReference type="GO" id="GO:0005886">
    <property type="term" value="C:plasma membrane"/>
    <property type="evidence" value="ECO:0007669"/>
    <property type="project" value="UniProtKB-ARBA"/>
</dbReference>
<keyword evidence="3 6" id="KW-0812">Transmembrane</keyword>
<dbReference type="PANTHER" id="PTHR19241">
    <property type="entry name" value="ATP-BINDING CASSETTE TRANSPORTER"/>
    <property type="match status" value="1"/>
</dbReference>
<feature type="transmembrane region" description="Helical" evidence="6">
    <location>
        <begin position="128"/>
        <end position="148"/>
    </location>
</feature>
<evidence type="ECO:0000256" key="1">
    <source>
        <dbReference type="ARBA" id="ARBA00004141"/>
    </source>
</evidence>
<protein>
    <submittedName>
        <fullName evidence="8">Plant PDR ABC transporter associated</fullName>
    </submittedName>
</protein>
<comment type="subcellular location">
    <subcellularLocation>
        <location evidence="1">Membrane</location>
        <topology evidence="1">Multi-pass membrane protein</topology>
    </subcellularLocation>
</comment>
<dbReference type="Proteomes" id="UP000245207">
    <property type="component" value="Unassembled WGS sequence"/>
</dbReference>
<dbReference type="STRING" id="35608.A0A2U1N641"/>
<keyword evidence="5 6" id="KW-0472">Membrane</keyword>
<name>A0A2U1N641_ARTAN</name>